<evidence type="ECO:0000313" key="1">
    <source>
        <dbReference type="EMBL" id="PON78930.1"/>
    </source>
</evidence>
<sequence length="73" mass="8288">MFDAINAISSKLPSSLSIVSFLQMADIDNDVHKIDNNDEAYVWIQRHEEIFIGLMEEEVIKGNRSTTTFSKPS</sequence>
<gene>
    <name evidence="1" type="ORF">PanWU01x14_014310</name>
</gene>
<protein>
    <submittedName>
        <fullName evidence="1">Uncharacterized protein</fullName>
    </submittedName>
</protein>
<dbReference type="EMBL" id="JXTB01000006">
    <property type="protein sequence ID" value="PON78930.1"/>
    <property type="molecule type" value="Genomic_DNA"/>
</dbReference>
<proteinExistence type="predicted"/>
<reference evidence="2" key="1">
    <citation type="submission" date="2016-06" db="EMBL/GenBank/DDBJ databases">
        <title>Parallel loss of symbiosis genes in relatives of nitrogen-fixing non-legume Parasponia.</title>
        <authorList>
            <person name="Van Velzen R."/>
            <person name="Holmer R."/>
            <person name="Bu F."/>
            <person name="Rutten L."/>
            <person name="Van Zeijl A."/>
            <person name="Liu W."/>
            <person name="Santuari L."/>
            <person name="Cao Q."/>
            <person name="Sharma T."/>
            <person name="Shen D."/>
            <person name="Roswanjaya Y."/>
            <person name="Wardhani T."/>
            <person name="Kalhor M.S."/>
            <person name="Jansen J."/>
            <person name="Van den Hoogen J."/>
            <person name="Gungor B."/>
            <person name="Hartog M."/>
            <person name="Hontelez J."/>
            <person name="Verver J."/>
            <person name="Yang W.-C."/>
            <person name="Schijlen E."/>
            <person name="Repin R."/>
            <person name="Schilthuizen M."/>
            <person name="Schranz E."/>
            <person name="Heidstra R."/>
            <person name="Miyata K."/>
            <person name="Fedorova E."/>
            <person name="Kohlen W."/>
            <person name="Bisseling T."/>
            <person name="Smit S."/>
            <person name="Geurts R."/>
        </authorList>
    </citation>
    <scope>NUCLEOTIDE SEQUENCE [LARGE SCALE GENOMIC DNA]</scope>
    <source>
        <strain evidence="2">cv. WU1-14</strain>
    </source>
</reference>
<dbReference type="AlphaFoldDB" id="A0A2P5E080"/>
<name>A0A2P5E080_PARAD</name>
<evidence type="ECO:0000313" key="2">
    <source>
        <dbReference type="Proteomes" id="UP000237105"/>
    </source>
</evidence>
<organism evidence="1 2">
    <name type="scientific">Parasponia andersonii</name>
    <name type="common">Sponia andersonii</name>
    <dbReference type="NCBI Taxonomy" id="3476"/>
    <lineage>
        <taxon>Eukaryota</taxon>
        <taxon>Viridiplantae</taxon>
        <taxon>Streptophyta</taxon>
        <taxon>Embryophyta</taxon>
        <taxon>Tracheophyta</taxon>
        <taxon>Spermatophyta</taxon>
        <taxon>Magnoliopsida</taxon>
        <taxon>eudicotyledons</taxon>
        <taxon>Gunneridae</taxon>
        <taxon>Pentapetalae</taxon>
        <taxon>rosids</taxon>
        <taxon>fabids</taxon>
        <taxon>Rosales</taxon>
        <taxon>Cannabaceae</taxon>
        <taxon>Parasponia</taxon>
    </lineage>
</organism>
<comment type="caution">
    <text evidence="1">The sequence shown here is derived from an EMBL/GenBank/DDBJ whole genome shotgun (WGS) entry which is preliminary data.</text>
</comment>
<accession>A0A2P5E080</accession>
<keyword evidence="2" id="KW-1185">Reference proteome</keyword>
<dbReference type="OrthoDB" id="686198at2759"/>
<dbReference type="Proteomes" id="UP000237105">
    <property type="component" value="Unassembled WGS sequence"/>
</dbReference>